<feature type="domain" description="SH3b" evidence="3">
    <location>
        <begin position="242"/>
        <end position="300"/>
    </location>
</feature>
<accession>A0ABT5AMT7</accession>
<dbReference type="RefSeq" id="WP_271731237.1">
    <property type="nucleotide sequence ID" value="NZ_JANQDP010000035.1"/>
</dbReference>
<evidence type="ECO:0000259" key="3">
    <source>
        <dbReference type="SMART" id="SM00287"/>
    </source>
</evidence>
<name>A0ABT5AMT7_9CYAN</name>
<reference evidence="5 6" key="1">
    <citation type="submission" date="2023-01" db="EMBL/GenBank/DDBJ databases">
        <title>Genomes from the Australian National Cyanobacteria Reference Collection.</title>
        <authorList>
            <person name="Willis A."/>
            <person name="Lee E.M.F."/>
        </authorList>
    </citation>
    <scope>NUCLEOTIDE SEQUENCE [LARGE SCALE GENOMIC DNA]</scope>
    <source>
        <strain evidence="5 6">CS-1033</strain>
    </source>
</reference>
<keyword evidence="1 5" id="KW-0378">Hydrolase</keyword>
<dbReference type="SUPFAM" id="SSF53187">
    <property type="entry name" value="Zn-dependent exopeptidases"/>
    <property type="match status" value="1"/>
</dbReference>
<evidence type="ECO:0000259" key="4">
    <source>
        <dbReference type="SMART" id="SM00646"/>
    </source>
</evidence>
<gene>
    <name evidence="5" type="ORF">PN457_02925</name>
</gene>
<evidence type="ECO:0000313" key="6">
    <source>
        <dbReference type="Proteomes" id="UP001212499"/>
    </source>
</evidence>
<keyword evidence="2" id="KW-0961">Cell wall biogenesis/degradation</keyword>
<dbReference type="Gene3D" id="2.30.30.40">
    <property type="entry name" value="SH3 Domains"/>
    <property type="match status" value="1"/>
</dbReference>
<dbReference type="Pfam" id="PF08239">
    <property type="entry name" value="SH3_3"/>
    <property type="match status" value="1"/>
</dbReference>
<dbReference type="InterPro" id="IPR013783">
    <property type="entry name" value="Ig-like_fold"/>
</dbReference>
<dbReference type="GO" id="GO:0008745">
    <property type="term" value="F:N-acetylmuramoyl-L-alanine amidase activity"/>
    <property type="evidence" value="ECO:0007669"/>
    <property type="project" value="UniProtKB-EC"/>
</dbReference>
<dbReference type="InterPro" id="IPR050695">
    <property type="entry name" value="N-acetylmuramoyl_amidase_3"/>
</dbReference>
<feature type="domain" description="MurNAc-LAA" evidence="4">
    <location>
        <begin position="483"/>
        <end position="595"/>
    </location>
</feature>
<dbReference type="InterPro" id="IPR002508">
    <property type="entry name" value="MurNAc-LAA_cat"/>
</dbReference>
<comment type="caution">
    <text evidence="5">The sequence shown here is derived from an EMBL/GenBank/DDBJ whole genome shotgun (WGS) entry which is preliminary data.</text>
</comment>
<dbReference type="PANTHER" id="PTHR30404:SF0">
    <property type="entry name" value="N-ACETYLMURAMOYL-L-ALANINE AMIDASE AMIC"/>
    <property type="match status" value="1"/>
</dbReference>
<evidence type="ECO:0000313" key="5">
    <source>
        <dbReference type="EMBL" id="MDB9538628.1"/>
    </source>
</evidence>
<sequence length="603" mass="66072">MKKLLGLVILGFIVTSSVVALARPSLLVVYPPNNHQTNSEKIFFIGTAPPDGKVLINGKAINRSQAGHFAPSFPLQLGENLFTVSHQNQQLEIKVTRLATVAELPQGLAFAKDSLIPVADIAKLPGELICFSAIAPPNASVSVNLANQTIALVPQPQQIRLPSNLAALTGNNQPYAESIPVRYEGCTTFQQAVSLTPIDGNNMIADGKSVDLGKPEFQLTLNGETITQPGTGNIQIVSPANLEVAEVVVDAGVARTGPGTDYSRLTPLPKGTQASITGREGEWLRLDYGGWIHSRETRVLPGAIPPRTTIRSVGYRRIPGTTEIVFPLQVPVPVSVQHSDDHFTITLYNTTAQTDIIRLDDDPLISRLDWQQVAPEQVKYAFNLKKSQLWGYKLRYDNTTLILALRHPPTRGRKRRKPLSDIKILLDPGHGGKESGAVGPTGYTEKEVNLVVSQLLRDELVKLGATVVMTRDSDIEVSLGDRMAMIHREEPAIALSIHYNALPDSGDAENTKGIGTFWYHPQGHSLAVFLHNYLVKKLNRPSYGVFWNNLALTRPHAAPSVLLELGFMINPQEFEWLTNSQEQKKLSKALAQGIVEWFKSRVG</sequence>
<dbReference type="PANTHER" id="PTHR30404">
    <property type="entry name" value="N-ACETYLMURAMOYL-L-ALANINE AMIDASE"/>
    <property type="match status" value="1"/>
</dbReference>
<evidence type="ECO:0000256" key="1">
    <source>
        <dbReference type="ARBA" id="ARBA00022801"/>
    </source>
</evidence>
<organism evidence="5 6">
    <name type="scientific">Anabaenopsis arnoldii</name>
    <dbReference type="NCBI Taxonomy" id="2152938"/>
    <lineage>
        <taxon>Bacteria</taxon>
        <taxon>Bacillati</taxon>
        <taxon>Cyanobacteriota</taxon>
        <taxon>Cyanophyceae</taxon>
        <taxon>Nostocales</taxon>
        <taxon>Nodulariaceae</taxon>
        <taxon>Anabaenopsis</taxon>
    </lineage>
</organism>
<dbReference type="Proteomes" id="UP001212499">
    <property type="component" value="Unassembled WGS sequence"/>
</dbReference>
<proteinExistence type="predicted"/>
<dbReference type="EC" id="3.5.1.28" evidence="5"/>
<dbReference type="CDD" id="cd02696">
    <property type="entry name" value="MurNAc-LAA"/>
    <property type="match status" value="1"/>
</dbReference>
<dbReference type="InterPro" id="IPR003646">
    <property type="entry name" value="SH3-like_bac-type"/>
</dbReference>
<dbReference type="Gene3D" id="3.40.630.40">
    <property type="entry name" value="Zn-dependent exopeptidases"/>
    <property type="match status" value="1"/>
</dbReference>
<dbReference type="Pfam" id="PF01520">
    <property type="entry name" value="Amidase_3"/>
    <property type="match status" value="1"/>
</dbReference>
<dbReference type="EMBL" id="JAQMUH010000036">
    <property type="protein sequence ID" value="MDB9538628.1"/>
    <property type="molecule type" value="Genomic_DNA"/>
</dbReference>
<dbReference type="SMART" id="SM00287">
    <property type="entry name" value="SH3b"/>
    <property type="match status" value="1"/>
</dbReference>
<dbReference type="SMART" id="SM00646">
    <property type="entry name" value="Ami_3"/>
    <property type="match status" value="1"/>
</dbReference>
<protein>
    <submittedName>
        <fullName evidence="5">N-acetylmuramoyl-L-alanine amidase</fullName>
        <ecNumber evidence="5">3.5.1.28</ecNumber>
    </submittedName>
</protein>
<evidence type="ECO:0000256" key="2">
    <source>
        <dbReference type="ARBA" id="ARBA00023316"/>
    </source>
</evidence>
<dbReference type="Gene3D" id="2.60.40.10">
    <property type="entry name" value="Immunoglobulins"/>
    <property type="match status" value="1"/>
</dbReference>
<keyword evidence="6" id="KW-1185">Reference proteome</keyword>